<accession>A0A433DAZ6</accession>
<evidence type="ECO:0000313" key="2">
    <source>
        <dbReference type="Proteomes" id="UP000268093"/>
    </source>
</evidence>
<name>A0A433DAZ6_9FUNG</name>
<dbReference type="AlphaFoldDB" id="A0A433DAZ6"/>
<sequence>MALGRIQHHEDQIRRPRHGNDLFTAPLALRGALNDTGQVKQLDAGAVVFDLAGDTSQGRELVAKASGVTQRLKTILYHRFAQSFWSNRVTWPPQTQSW</sequence>
<gene>
    <name evidence="1" type="ORF">BC936DRAFT_145091</name>
</gene>
<organism evidence="1 2">
    <name type="scientific">Jimgerdemannia flammicorona</name>
    <dbReference type="NCBI Taxonomy" id="994334"/>
    <lineage>
        <taxon>Eukaryota</taxon>
        <taxon>Fungi</taxon>
        <taxon>Fungi incertae sedis</taxon>
        <taxon>Mucoromycota</taxon>
        <taxon>Mucoromycotina</taxon>
        <taxon>Endogonomycetes</taxon>
        <taxon>Endogonales</taxon>
        <taxon>Endogonaceae</taxon>
        <taxon>Jimgerdemannia</taxon>
    </lineage>
</organism>
<keyword evidence="2" id="KW-1185">Reference proteome</keyword>
<evidence type="ECO:0000313" key="1">
    <source>
        <dbReference type="EMBL" id="RUP47996.1"/>
    </source>
</evidence>
<dbReference type="EMBL" id="RBNI01003848">
    <property type="protein sequence ID" value="RUP47996.1"/>
    <property type="molecule type" value="Genomic_DNA"/>
</dbReference>
<proteinExistence type="predicted"/>
<dbReference type="Proteomes" id="UP000268093">
    <property type="component" value="Unassembled WGS sequence"/>
</dbReference>
<reference evidence="1 2" key="1">
    <citation type="journal article" date="2018" name="New Phytol.">
        <title>Phylogenomics of Endogonaceae and evolution of mycorrhizas within Mucoromycota.</title>
        <authorList>
            <person name="Chang Y."/>
            <person name="Desiro A."/>
            <person name="Na H."/>
            <person name="Sandor L."/>
            <person name="Lipzen A."/>
            <person name="Clum A."/>
            <person name="Barry K."/>
            <person name="Grigoriev I.V."/>
            <person name="Martin F.M."/>
            <person name="Stajich J.E."/>
            <person name="Smith M.E."/>
            <person name="Bonito G."/>
            <person name="Spatafora J.W."/>
        </authorList>
    </citation>
    <scope>NUCLEOTIDE SEQUENCE [LARGE SCALE GENOMIC DNA]</scope>
    <source>
        <strain evidence="1 2">GMNB39</strain>
    </source>
</reference>
<comment type="caution">
    <text evidence="1">The sequence shown here is derived from an EMBL/GenBank/DDBJ whole genome shotgun (WGS) entry which is preliminary data.</text>
</comment>
<protein>
    <submittedName>
        <fullName evidence="1">Uncharacterized protein</fullName>
    </submittedName>
</protein>